<evidence type="ECO:0000313" key="2">
    <source>
        <dbReference type="Proteomes" id="UP000010319"/>
    </source>
</evidence>
<name>A0ABM9XXT8_YERBE</name>
<dbReference type="EMBL" id="AALC02000033">
    <property type="protein sequence ID" value="EEQ06180.1"/>
    <property type="molecule type" value="Genomic_DNA"/>
</dbReference>
<protein>
    <recommendedName>
        <fullName evidence="3">DUF697 domain-containing protein</fullName>
    </recommendedName>
</protein>
<accession>A0ABM9XXT8</accession>
<evidence type="ECO:0000313" key="1">
    <source>
        <dbReference type="EMBL" id="EEQ06180.1"/>
    </source>
</evidence>
<comment type="caution">
    <text evidence="1">The sequence shown here is derived from an EMBL/GenBank/DDBJ whole genome shotgun (WGS) entry which is preliminary data.</text>
</comment>
<proteinExistence type="predicted"/>
<reference evidence="1" key="1">
    <citation type="submission" date="2008-12" db="EMBL/GenBank/DDBJ databases">
        <title>Annotation of the Yersinia bercovieri ATCC 43970 genome.</title>
        <authorList>
            <person name="Read T.D."/>
            <person name="Akmal A."/>
            <person name="Bishop-Lilly K."/>
            <person name="Chen P.E."/>
            <person name="Cook C."/>
            <person name="Kiley M.P."/>
            <person name="Lentz S."/>
            <person name="Mateczun A."/>
            <person name="Nagarajan N."/>
            <person name="Nolan N."/>
            <person name="Osborne B.I."/>
            <person name="Pop M."/>
            <person name="Sozhamannan S."/>
            <person name="Stewart A.C."/>
            <person name="Sulakvelidze A."/>
            <person name="Thomason B."/>
            <person name="Willner K."/>
            <person name="Zwick M.E."/>
        </authorList>
    </citation>
    <scope>NUCLEOTIDE SEQUENCE [LARGE SCALE GENOMIC DNA]</scope>
    <source>
        <strain evidence="1">ATCC 43970</strain>
    </source>
</reference>
<organism evidence="1 2">
    <name type="scientific">Yersinia bercovieri ATCC 43970</name>
    <dbReference type="NCBI Taxonomy" id="349968"/>
    <lineage>
        <taxon>Bacteria</taxon>
        <taxon>Pseudomonadati</taxon>
        <taxon>Pseudomonadota</taxon>
        <taxon>Gammaproteobacteria</taxon>
        <taxon>Enterobacterales</taxon>
        <taxon>Yersiniaceae</taxon>
        <taxon>Yersinia</taxon>
    </lineage>
</organism>
<dbReference type="Proteomes" id="UP000010319">
    <property type="component" value="Unassembled WGS sequence"/>
</dbReference>
<keyword evidence="2" id="KW-1185">Reference proteome</keyword>
<evidence type="ECO:0008006" key="3">
    <source>
        <dbReference type="Google" id="ProtNLM"/>
    </source>
</evidence>
<gene>
    <name evidence="1" type="ORF">yberc0001_26570</name>
</gene>
<sequence length="221" mass="24786">MIVQQGYIMDSLKFIQAMAEGIKSIPMDLYLGVERTFQDLNLSDGGRYYQQRNMFDDKRFLSAFGNLIRDRSIIAKMADIIINDTLSHLPDEAIHQLHEKLIYGATGKATRMTAQMLISGYISGKVVSGLAASSLVKLGFRFGTTGMVSGVMLQGIAARASEASRKLAGESPLLYSKLRPNDYDMLFFLFEKPFERFLQLSKMVQSNPLILGRFANEIKSY</sequence>